<dbReference type="PROSITE" id="PS51257">
    <property type="entry name" value="PROKAR_LIPOPROTEIN"/>
    <property type="match status" value="1"/>
</dbReference>
<evidence type="ECO:0000313" key="2">
    <source>
        <dbReference type="EMBL" id="KAJ3566654.1"/>
    </source>
</evidence>
<feature type="signal peptide" evidence="1">
    <location>
        <begin position="1"/>
        <end position="19"/>
    </location>
</feature>
<feature type="chain" id="PRO_5042175722" evidence="1">
    <location>
        <begin position="20"/>
        <end position="173"/>
    </location>
</feature>
<dbReference type="EMBL" id="JANIEX010000470">
    <property type="protein sequence ID" value="KAJ3566654.1"/>
    <property type="molecule type" value="Genomic_DNA"/>
</dbReference>
<protein>
    <submittedName>
        <fullName evidence="2">Uncharacterized protein</fullName>
    </submittedName>
</protein>
<comment type="caution">
    <text evidence="2">The sequence shown here is derived from an EMBL/GenBank/DDBJ whole genome shotgun (WGS) entry which is preliminary data.</text>
</comment>
<keyword evidence="3" id="KW-1185">Reference proteome</keyword>
<keyword evidence="1" id="KW-0732">Signal</keyword>
<sequence length="173" mass="17697">MKFSLLSALAVAAFSCASAVVVPGADTPTFYLVASSTSSPSNLLPLRTTGGSNGYSTLTGSGPIGQFYFYQGQLVAAGSTPAGALIAAIPLSSCTTYGQLGFSVSNTDKCAQRNTFAIQSDSENSQLGAKLSFNFVGGFYSCGSGQDVWYMVSPGDAPGLSCQPIDLWTVPVA</sequence>
<proteinExistence type="predicted"/>
<reference evidence="2" key="1">
    <citation type="submission" date="2022-07" db="EMBL/GenBank/DDBJ databases">
        <title>Genome Sequence of Leucocoprinus birnbaumii.</title>
        <authorList>
            <person name="Buettner E."/>
        </authorList>
    </citation>
    <scope>NUCLEOTIDE SEQUENCE</scope>
    <source>
        <strain evidence="2">VT141</strain>
    </source>
</reference>
<name>A0AAD5VRE0_9AGAR</name>
<evidence type="ECO:0000313" key="3">
    <source>
        <dbReference type="Proteomes" id="UP001213000"/>
    </source>
</evidence>
<dbReference type="AlphaFoldDB" id="A0AAD5VRE0"/>
<gene>
    <name evidence="2" type="ORF">NP233_g6863</name>
</gene>
<dbReference type="Proteomes" id="UP001213000">
    <property type="component" value="Unassembled WGS sequence"/>
</dbReference>
<accession>A0AAD5VRE0</accession>
<organism evidence="2 3">
    <name type="scientific">Leucocoprinus birnbaumii</name>
    <dbReference type="NCBI Taxonomy" id="56174"/>
    <lineage>
        <taxon>Eukaryota</taxon>
        <taxon>Fungi</taxon>
        <taxon>Dikarya</taxon>
        <taxon>Basidiomycota</taxon>
        <taxon>Agaricomycotina</taxon>
        <taxon>Agaricomycetes</taxon>
        <taxon>Agaricomycetidae</taxon>
        <taxon>Agaricales</taxon>
        <taxon>Agaricineae</taxon>
        <taxon>Agaricaceae</taxon>
        <taxon>Leucocoprinus</taxon>
    </lineage>
</organism>
<evidence type="ECO:0000256" key="1">
    <source>
        <dbReference type="SAM" id="SignalP"/>
    </source>
</evidence>